<evidence type="ECO:0000256" key="6">
    <source>
        <dbReference type="ARBA" id="ARBA00022833"/>
    </source>
</evidence>
<dbReference type="GO" id="GO:0036002">
    <property type="term" value="F:pre-mRNA binding"/>
    <property type="evidence" value="ECO:0007669"/>
    <property type="project" value="TreeGrafter"/>
</dbReference>
<dbReference type="GO" id="GO:0017070">
    <property type="term" value="F:U6 snRNA binding"/>
    <property type="evidence" value="ECO:0007669"/>
    <property type="project" value="TreeGrafter"/>
</dbReference>
<evidence type="ECO:0000256" key="8">
    <source>
        <dbReference type="ARBA" id="ARBA00023187"/>
    </source>
</evidence>
<gene>
    <name evidence="13" type="ORF">DASB73_011260</name>
</gene>
<comment type="caution">
    <text evidence="13">The sequence shown here is derived from an EMBL/GenBank/DDBJ whole genome shotgun (WGS) entry which is preliminary data.</text>
</comment>
<keyword evidence="4" id="KW-0747">Spliceosome</keyword>
<feature type="region of interest" description="Disordered" evidence="11">
    <location>
        <begin position="1"/>
        <end position="23"/>
    </location>
</feature>
<dbReference type="InterPro" id="IPR039171">
    <property type="entry name" value="Cwc2/Slt11"/>
</dbReference>
<evidence type="ECO:0000256" key="5">
    <source>
        <dbReference type="ARBA" id="ARBA00022771"/>
    </source>
</evidence>
<dbReference type="PANTHER" id="PTHR14089:SF2">
    <property type="entry name" value="PRE-MRNA-SPLICING FACTOR CWC2"/>
    <property type="match status" value="1"/>
</dbReference>
<keyword evidence="5 10" id="KW-0863">Zinc-finger</keyword>
<dbReference type="GO" id="GO:0071006">
    <property type="term" value="C:U2-type catalytic step 1 spliceosome"/>
    <property type="evidence" value="ECO:0007669"/>
    <property type="project" value="TreeGrafter"/>
</dbReference>
<dbReference type="SMART" id="SM00356">
    <property type="entry name" value="ZnF_C3H1"/>
    <property type="match status" value="1"/>
</dbReference>
<dbReference type="InterPro" id="IPR036855">
    <property type="entry name" value="Znf_CCCH_sf"/>
</dbReference>
<keyword evidence="14" id="KW-1185">Reference proteome</keyword>
<evidence type="ECO:0000313" key="14">
    <source>
        <dbReference type="Proteomes" id="UP001362899"/>
    </source>
</evidence>
<feature type="compositionally biased region" description="Polar residues" evidence="11">
    <location>
        <begin position="7"/>
        <end position="23"/>
    </location>
</feature>
<dbReference type="Proteomes" id="UP001362899">
    <property type="component" value="Unassembled WGS sequence"/>
</dbReference>
<keyword evidence="6 10" id="KW-0862">Zinc</keyword>
<evidence type="ECO:0000256" key="4">
    <source>
        <dbReference type="ARBA" id="ARBA00022728"/>
    </source>
</evidence>
<dbReference type="InterPro" id="IPR032297">
    <property type="entry name" value="Torus"/>
</dbReference>
<keyword evidence="2" id="KW-0507">mRNA processing</keyword>
<accession>A0AAV5RGB7</accession>
<keyword evidence="7" id="KW-0694">RNA-binding</keyword>
<dbReference type="GO" id="GO:0006397">
    <property type="term" value="P:mRNA processing"/>
    <property type="evidence" value="ECO:0007669"/>
    <property type="project" value="UniProtKB-KW"/>
</dbReference>
<dbReference type="InterPro" id="IPR000571">
    <property type="entry name" value="Znf_CCCH"/>
</dbReference>
<dbReference type="EMBL" id="BTGC01000003">
    <property type="protein sequence ID" value="GMM50168.1"/>
    <property type="molecule type" value="Genomic_DNA"/>
</dbReference>
<evidence type="ECO:0000256" key="1">
    <source>
        <dbReference type="ARBA" id="ARBA00004123"/>
    </source>
</evidence>
<dbReference type="SUPFAM" id="SSF90229">
    <property type="entry name" value="CCCH zinc finger"/>
    <property type="match status" value="1"/>
</dbReference>
<feature type="zinc finger region" description="C3H1-type" evidence="10">
    <location>
        <begin position="77"/>
        <end position="104"/>
    </location>
</feature>
<dbReference type="AlphaFoldDB" id="A0AAV5RGB7"/>
<feature type="domain" description="C3H1-type" evidence="12">
    <location>
        <begin position="77"/>
        <end position="104"/>
    </location>
</feature>
<evidence type="ECO:0000256" key="10">
    <source>
        <dbReference type="PROSITE-ProRule" id="PRU00723"/>
    </source>
</evidence>
<keyword evidence="8" id="KW-0508">mRNA splicing</keyword>
<evidence type="ECO:0000313" key="13">
    <source>
        <dbReference type="EMBL" id="GMM50168.1"/>
    </source>
</evidence>
<dbReference type="GO" id="GO:0008380">
    <property type="term" value="P:RNA splicing"/>
    <property type="evidence" value="ECO:0007669"/>
    <property type="project" value="UniProtKB-KW"/>
</dbReference>
<evidence type="ECO:0000256" key="2">
    <source>
        <dbReference type="ARBA" id="ARBA00022664"/>
    </source>
</evidence>
<dbReference type="Gene3D" id="4.10.1000.10">
    <property type="entry name" value="Zinc finger, CCCH-type"/>
    <property type="match status" value="1"/>
</dbReference>
<evidence type="ECO:0000256" key="9">
    <source>
        <dbReference type="ARBA" id="ARBA00023242"/>
    </source>
</evidence>
<dbReference type="GO" id="GO:0071007">
    <property type="term" value="C:U2-type catalytic step 2 spliceosome"/>
    <property type="evidence" value="ECO:0007669"/>
    <property type="project" value="TreeGrafter"/>
</dbReference>
<keyword evidence="9" id="KW-0539">Nucleus</keyword>
<keyword evidence="3 10" id="KW-0479">Metal-binding</keyword>
<comment type="subcellular location">
    <subcellularLocation>
        <location evidence="1">Nucleus</location>
    </subcellularLocation>
</comment>
<dbReference type="GO" id="GO:0000974">
    <property type="term" value="C:Prp19 complex"/>
    <property type="evidence" value="ECO:0007669"/>
    <property type="project" value="TreeGrafter"/>
</dbReference>
<protein>
    <submittedName>
        <fullName evidence="13">Cwc2 protein</fullName>
    </submittedName>
</protein>
<evidence type="ECO:0000256" key="11">
    <source>
        <dbReference type="SAM" id="MobiDB-lite"/>
    </source>
</evidence>
<organism evidence="13 14">
    <name type="scientific">Starmerella bacillaris</name>
    <name type="common">Yeast</name>
    <name type="synonym">Candida zemplinina</name>
    <dbReference type="NCBI Taxonomy" id="1247836"/>
    <lineage>
        <taxon>Eukaryota</taxon>
        <taxon>Fungi</taxon>
        <taxon>Dikarya</taxon>
        <taxon>Ascomycota</taxon>
        <taxon>Saccharomycotina</taxon>
        <taxon>Dipodascomycetes</taxon>
        <taxon>Dipodascales</taxon>
        <taxon>Trichomonascaceae</taxon>
        <taxon>Starmerella</taxon>
    </lineage>
</organism>
<evidence type="ECO:0000256" key="7">
    <source>
        <dbReference type="ARBA" id="ARBA00022884"/>
    </source>
</evidence>
<name>A0AAV5RGB7_STABA</name>
<reference evidence="13 14" key="1">
    <citation type="journal article" date="2023" name="Elife">
        <title>Identification of key yeast species and microbe-microbe interactions impacting larval growth of Drosophila in the wild.</title>
        <authorList>
            <person name="Mure A."/>
            <person name="Sugiura Y."/>
            <person name="Maeda R."/>
            <person name="Honda K."/>
            <person name="Sakurai N."/>
            <person name="Takahashi Y."/>
            <person name="Watada M."/>
            <person name="Katoh T."/>
            <person name="Gotoh A."/>
            <person name="Gotoh Y."/>
            <person name="Taniguchi I."/>
            <person name="Nakamura K."/>
            <person name="Hayashi T."/>
            <person name="Katayama T."/>
            <person name="Uemura T."/>
            <person name="Hattori Y."/>
        </authorList>
    </citation>
    <scope>NUCLEOTIDE SEQUENCE [LARGE SCALE GENOMIC DNA]</scope>
    <source>
        <strain evidence="13 14">SB-73</strain>
    </source>
</reference>
<dbReference type="GO" id="GO:0008270">
    <property type="term" value="F:zinc ion binding"/>
    <property type="evidence" value="ECO:0007669"/>
    <property type="project" value="UniProtKB-KW"/>
</dbReference>
<proteinExistence type="predicted"/>
<evidence type="ECO:0000256" key="3">
    <source>
        <dbReference type="ARBA" id="ARBA00022723"/>
    </source>
</evidence>
<sequence length="241" mass="27098">MSEEKLNGSSSLQKPGNASASVLQVSTNSKQVIDDNDNATGVYNQWYQNWSGETKKRGRVRSKTKLDLEKDTCETLGKSKFICLHFARGSCKKGANCPYLHRIPAAGEQFPLGKDCFGRLINTDGMRGIRSPILLLKDFKRTKTSAERMKKLQKLAFNEFSKYGDVGEINLSNGLSIEYKYQANSDFAFEAMNNQTLTGRETLKIAYSPENKALDDQIRAIVRRVLHPEKTQTEKNSIESN</sequence>
<dbReference type="PANTHER" id="PTHR14089">
    <property type="entry name" value="PRE-MRNA-SPLICING FACTOR RBM22"/>
    <property type="match status" value="1"/>
</dbReference>
<dbReference type="Pfam" id="PF16131">
    <property type="entry name" value="Torus"/>
    <property type="match status" value="1"/>
</dbReference>
<evidence type="ECO:0000259" key="12">
    <source>
        <dbReference type="PROSITE" id="PS50103"/>
    </source>
</evidence>
<dbReference type="PROSITE" id="PS50103">
    <property type="entry name" value="ZF_C3H1"/>
    <property type="match status" value="1"/>
</dbReference>